<reference evidence="1 2" key="1">
    <citation type="journal article" date="2014" name="Mol. Biol. Evol.">
        <title>Massive expansion of Ubiquitination-related gene families within the Chlamydiae.</title>
        <authorList>
            <person name="Domman D."/>
            <person name="Collingro A."/>
            <person name="Lagkouvardos I."/>
            <person name="Gehre L."/>
            <person name="Weinmaier T."/>
            <person name="Rattei T."/>
            <person name="Subtil A."/>
            <person name="Horn M."/>
        </authorList>
    </citation>
    <scope>NUCLEOTIDE SEQUENCE [LARGE SCALE GENOMIC DNA]</scope>
    <source>
        <strain evidence="1 2">OEW1</strain>
    </source>
</reference>
<sequence length="59" mass="6935">MAVPGSPQSKLIAAILNLLLQYGLDCLDEWEEIDEKLYRIKYHYEMAEFYQDVLNKLAK</sequence>
<evidence type="ECO:0000313" key="2">
    <source>
        <dbReference type="Proteomes" id="UP000031307"/>
    </source>
</evidence>
<accession>A0A0C1E4K3</accession>
<proteinExistence type="predicted"/>
<organism evidence="1 2">
    <name type="scientific">Parachlamydia acanthamoebae</name>
    <dbReference type="NCBI Taxonomy" id="83552"/>
    <lineage>
        <taxon>Bacteria</taxon>
        <taxon>Pseudomonadati</taxon>
        <taxon>Chlamydiota</taxon>
        <taxon>Chlamydiia</taxon>
        <taxon>Parachlamydiales</taxon>
        <taxon>Parachlamydiaceae</taxon>
        <taxon>Parachlamydia</taxon>
    </lineage>
</organism>
<dbReference type="RefSeq" id="WP_013924231.1">
    <property type="nucleotide sequence ID" value="NZ_JSAM01000122.1"/>
</dbReference>
<comment type="caution">
    <text evidence="1">The sequence shown here is derived from an EMBL/GenBank/DDBJ whole genome shotgun (WGS) entry which is preliminary data.</text>
</comment>
<gene>
    <name evidence="1" type="ORF">DB43_AL00050</name>
</gene>
<dbReference type="AlphaFoldDB" id="A0A0C1E4K3"/>
<dbReference type="EMBL" id="JSAM01000122">
    <property type="protein sequence ID" value="KIA76322.1"/>
    <property type="molecule type" value="Genomic_DNA"/>
</dbReference>
<dbReference type="PATRIC" id="fig|83552.4.peg.2549"/>
<protein>
    <submittedName>
        <fullName evidence="1">Uncharacterized protein</fullName>
    </submittedName>
</protein>
<name>A0A0C1E4K3_9BACT</name>
<dbReference type="Proteomes" id="UP000031307">
    <property type="component" value="Unassembled WGS sequence"/>
</dbReference>
<evidence type="ECO:0000313" key="1">
    <source>
        <dbReference type="EMBL" id="KIA76322.1"/>
    </source>
</evidence>